<keyword evidence="1" id="KW-0472">Membrane</keyword>
<sequence length="466" mass="50998">GPTIFPILFAAVVGRAAHSILVWRFEKGARIGTLDTLAESTSLTSTVISQFKLRVVSFLGVGLVTVWALSPVGGQASFRQLSIGVTTKTEPVVFDYMASTANLYGYEDSGRNSVWAVVNTLFNAAMIGPLATKRSPLDLWGNVKIPRIEYYEADHNTPPDNDGWFDVNLGKDQDPAVFVSLAFTFGYDTTTGLPLRAECSLKTAYVEVEVSCSTALTCLVSKIRRSQLPHPHPNITQLDVQTGPSWNWLTFSTALVSSVTSRSAYPTLLDFYIAAPENPLLTTKDWPRLKQSAHTYTVRLGQLINTYWTCTSAPYAMTAGLTPQTSYQDPNTTFTLNDPDIALWRTSGTRNRAVEIMQAHKPWVTALCIASVILIIASTVPPVVRCFLARGPDVLMNVSSLATRDNAYVAVPGSGTFLDASERARLLRDCRVRFGDAEDGDGVGKLVIGTLDGADIVRVRKRRMYV</sequence>
<evidence type="ECO:0000313" key="2">
    <source>
        <dbReference type="EMBL" id="KAF2818357.1"/>
    </source>
</evidence>
<name>A0A6A6ZDT5_9PLEO</name>
<keyword evidence="3" id="KW-1185">Reference proteome</keyword>
<dbReference type="Proteomes" id="UP000799424">
    <property type="component" value="Unassembled WGS sequence"/>
</dbReference>
<feature type="transmembrane region" description="Helical" evidence="1">
    <location>
        <begin position="363"/>
        <end position="388"/>
    </location>
</feature>
<gene>
    <name evidence="2" type="ORF">CC86DRAFT_309338</name>
</gene>
<protein>
    <submittedName>
        <fullName evidence="2">Uncharacterized protein</fullName>
    </submittedName>
</protein>
<feature type="non-terminal residue" evidence="2">
    <location>
        <position position="1"/>
    </location>
</feature>
<proteinExistence type="predicted"/>
<organism evidence="2 3">
    <name type="scientific">Ophiobolus disseminans</name>
    <dbReference type="NCBI Taxonomy" id="1469910"/>
    <lineage>
        <taxon>Eukaryota</taxon>
        <taxon>Fungi</taxon>
        <taxon>Dikarya</taxon>
        <taxon>Ascomycota</taxon>
        <taxon>Pezizomycotina</taxon>
        <taxon>Dothideomycetes</taxon>
        <taxon>Pleosporomycetidae</taxon>
        <taxon>Pleosporales</taxon>
        <taxon>Pleosporineae</taxon>
        <taxon>Phaeosphaeriaceae</taxon>
        <taxon>Ophiobolus</taxon>
    </lineage>
</organism>
<dbReference type="AlphaFoldDB" id="A0A6A6ZDT5"/>
<dbReference type="EMBL" id="MU006253">
    <property type="protein sequence ID" value="KAF2818357.1"/>
    <property type="molecule type" value="Genomic_DNA"/>
</dbReference>
<accession>A0A6A6ZDT5</accession>
<evidence type="ECO:0000256" key="1">
    <source>
        <dbReference type="SAM" id="Phobius"/>
    </source>
</evidence>
<dbReference type="OrthoDB" id="3692311at2759"/>
<reference evidence="2" key="1">
    <citation type="journal article" date="2020" name="Stud. Mycol.">
        <title>101 Dothideomycetes genomes: a test case for predicting lifestyles and emergence of pathogens.</title>
        <authorList>
            <person name="Haridas S."/>
            <person name="Albert R."/>
            <person name="Binder M."/>
            <person name="Bloem J."/>
            <person name="Labutti K."/>
            <person name="Salamov A."/>
            <person name="Andreopoulos B."/>
            <person name="Baker S."/>
            <person name="Barry K."/>
            <person name="Bills G."/>
            <person name="Bluhm B."/>
            <person name="Cannon C."/>
            <person name="Castanera R."/>
            <person name="Culley D."/>
            <person name="Daum C."/>
            <person name="Ezra D."/>
            <person name="Gonzalez J."/>
            <person name="Henrissat B."/>
            <person name="Kuo A."/>
            <person name="Liang C."/>
            <person name="Lipzen A."/>
            <person name="Lutzoni F."/>
            <person name="Magnuson J."/>
            <person name="Mondo S."/>
            <person name="Nolan M."/>
            <person name="Ohm R."/>
            <person name="Pangilinan J."/>
            <person name="Park H.-J."/>
            <person name="Ramirez L."/>
            <person name="Alfaro M."/>
            <person name="Sun H."/>
            <person name="Tritt A."/>
            <person name="Yoshinaga Y."/>
            <person name="Zwiers L.-H."/>
            <person name="Turgeon B."/>
            <person name="Goodwin S."/>
            <person name="Spatafora J."/>
            <person name="Crous P."/>
            <person name="Grigoriev I."/>
        </authorList>
    </citation>
    <scope>NUCLEOTIDE SEQUENCE</scope>
    <source>
        <strain evidence="2">CBS 113818</strain>
    </source>
</reference>
<keyword evidence="1" id="KW-1133">Transmembrane helix</keyword>
<keyword evidence="1" id="KW-0812">Transmembrane</keyword>
<evidence type="ECO:0000313" key="3">
    <source>
        <dbReference type="Proteomes" id="UP000799424"/>
    </source>
</evidence>